<reference evidence="1" key="1">
    <citation type="submission" date="2022-06" db="EMBL/GenBank/DDBJ databases">
        <title>Phylogenomic reconstructions and comparative analyses of Kickxellomycotina fungi.</title>
        <authorList>
            <person name="Reynolds N.K."/>
            <person name="Stajich J.E."/>
            <person name="Barry K."/>
            <person name="Grigoriev I.V."/>
            <person name="Crous P."/>
            <person name="Smith M.E."/>
        </authorList>
    </citation>
    <scope>NUCLEOTIDE SEQUENCE</scope>
    <source>
        <strain evidence="1">RSA 2271</strain>
    </source>
</reference>
<protein>
    <submittedName>
        <fullName evidence="1">Vacuolar inheritance and morphology protein</fullName>
    </submittedName>
</protein>
<evidence type="ECO:0000313" key="2">
    <source>
        <dbReference type="Proteomes" id="UP001145114"/>
    </source>
</evidence>
<evidence type="ECO:0000313" key="1">
    <source>
        <dbReference type="EMBL" id="KAJ1678974.1"/>
    </source>
</evidence>
<keyword evidence="2" id="KW-1185">Reference proteome</keyword>
<accession>A0ACC1HR19</accession>
<organism evidence="1 2">
    <name type="scientific">Spiromyces aspiralis</name>
    <dbReference type="NCBI Taxonomy" id="68401"/>
    <lineage>
        <taxon>Eukaryota</taxon>
        <taxon>Fungi</taxon>
        <taxon>Fungi incertae sedis</taxon>
        <taxon>Zoopagomycota</taxon>
        <taxon>Kickxellomycotina</taxon>
        <taxon>Kickxellomycetes</taxon>
        <taxon>Kickxellales</taxon>
        <taxon>Kickxellaceae</taxon>
        <taxon>Spiromyces</taxon>
    </lineage>
</organism>
<name>A0ACC1HR19_9FUNG</name>
<sequence>MGGGSGGFMGESDDELARRRRKRRRTSAIRQVLYGAFITVFMLSVTFVLAVMYHFTSMPLKSLHGVKISNVLATDKQLVFNLHVSAINHNVREVVIDQVDLSVFAASAVAPNSTNGNSTATSVLTAVGVGPGNGEGGPKSNTTEPAILVGNISKLDDPLRFQIGSITSYTPMIEKSEIKINNPGRTGNTHDDNNGTPDKDVGQAFGLQRDSKGIATTLGLNNGDGGEKGDEEKWHSIITDVYDLTIRGTLHYSLWQRRYDKWICVYRRIDPSTGAVLMYQAHIIYCHNNINNCDY</sequence>
<dbReference type="Proteomes" id="UP001145114">
    <property type="component" value="Unassembled WGS sequence"/>
</dbReference>
<comment type="caution">
    <text evidence="1">The sequence shown here is derived from an EMBL/GenBank/DDBJ whole genome shotgun (WGS) entry which is preliminary data.</text>
</comment>
<dbReference type="EMBL" id="JAMZIH010000698">
    <property type="protein sequence ID" value="KAJ1678974.1"/>
    <property type="molecule type" value="Genomic_DNA"/>
</dbReference>
<proteinExistence type="predicted"/>
<gene>
    <name evidence="1" type="primary">VAC7</name>
    <name evidence="1" type="ORF">EV182_002984</name>
</gene>